<keyword evidence="2" id="KW-1133">Transmembrane helix</keyword>
<accession>A0AAW0P6V9</accession>
<feature type="signal peptide" evidence="3">
    <location>
        <begin position="1"/>
        <end position="22"/>
    </location>
</feature>
<keyword evidence="2" id="KW-0812">Transmembrane</keyword>
<dbReference type="PANTHER" id="PTHR47139">
    <property type="entry name" value="TUMOR NECROSIS FACTOR RECEPTOR SUPERFAMILY MEMBER 9"/>
    <property type="match status" value="1"/>
</dbReference>
<keyword evidence="3" id="KW-0732">Signal</keyword>
<evidence type="ECO:0000259" key="4">
    <source>
        <dbReference type="PROSITE" id="PS50050"/>
    </source>
</evidence>
<dbReference type="PROSITE" id="PS00652">
    <property type="entry name" value="TNFR_NGFR_1"/>
    <property type="match status" value="1"/>
</dbReference>
<dbReference type="InterPro" id="IPR001368">
    <property type="entry name" value="TNFR/NGFR_Cys_rich_reg"/>
</dbReference>
<gene>
    <name evidence="5" type="ORF">WMY93_011575</name>
</gene>
<reference evidence="6" key="1">
    <citation type="submission" date="2024-04" db="EMBL/GenBank/DDBJ databases">
        <title>Salinicola lusitanus LLJ914,a marine bacterium isolated from the Okinawa Trough.</title>
        <authorList>
            <person name="Li J."/>
        </authorList>
    </citation>
    <scope>NUCLEOTIDE SEQUENCE [LARGE SCALE GENOMIC DNA]</scope>
</reference>
<dbReference type="Gene3D" id="2.10.50.10">
    <property type="entry name" value="Tumor Necrosis Factor Receptor, subunit A, domain 2"/>
    <property type="match status" value="2"/>
</dbReference>
<keyword evidence="1" id="KW-1015">Disulfide bond</keyword>
<dbReference type="PANTHER" id="PTHR47139:SF4">
    <property type="entry name" value="TUMOR NECROSIS FACTOR RECEPTOR SUPERFAMILY MEMBER 9 ISOFORM X1-RELATED"/>
    <property type="match status" value="1"/>
</dbReference>
<dbReference type="GO" id="GO:0042127">
    <property type="term" value="P:regulation of cell population proliferation"/>
    <property type="evidence" value="ECO:0007669"/>
    <property type="project" value="TreeGrafter"/>
</dbReference>
<keyword evidence="2" id="KW-0472">Membrane</keyword>
<comment type="caution">
    <text evidence="1">Lacks conserved residue(s) required for the propagation of feature annotation.</text>
</comment>
<dbReference type="Proteomes" id="UP001460270">
    <property type="component" value="Unassembled WGS sequence"/>
</dbReference>
<protein>
    <recommendedName>
        <fullName evidence="4">TNFR-Cys domain-containing protein</fullName>
    </recommendedName>
</protein>
<evidence type="ECO:0000313" key="5">
    <source>
        <dbReference type="EMBL" id="KAK7915814.1"/>
    </source>
</evidence>
<dbReference type="Pfam" id="PF00020">
    <property type="entry name" value="TNFR_c6"/>
    <property type="match status" value="2"/>
</dbReference>
<evidence type="ECO:0000256" key="3">
    <source>
        <dbReference type="SAM" id="SignalP"/>
    </source>
</evidence>
<dbReference type="SMART" id="SM00208">
    <property type="entry name" value="TNFR"/>
    <property type="match status" value="2"/>
</dbReference>
<evidence type="ECO:0000313" key="6">
    <source>
        <dbReference type="Proteomes" id="UP001460270"/>
    </source>
</evidence>
<dbReference type="EMBL" id="JBBPFD010000008">
    <property type="protein sequence ID" value="KAK7915814.1"/>
    <property type="molecule type" value="Genomic_DNA"/>
</dbReference>
<dbReference type="AlphaFoldDB" id="A0AAW0P6V9"/>
<name>A0AAW0P6V9_9GOBI</name>
<feature type="disulfide bond" evidence="1">
    <location>
        <begin position="84"/>
        <end position="97"/>
    </location>
</feature>
<evidence type="ECO:0000256" key="1">
    <source>
        <dbReference type="PROSITE-ProRule" id="PRU00206"/>
    </source>
</evidence>
<feature type="chain" id="PRO_5043743509" description="TNFR-Cys domain-containing protein" evidence="3">
    <location>
        <begin position="23"/>
        <end position="279"/>
    </location>
</feature>
<proteinExistence type="predicted"/>
<keyword evidence="6" id="KW-1185">Reference proteome</keyword>
<sequence length="279" mass="30699">MNRMAVLPVLMGLCLLLRVSICGPAEVNTGCKQWEKRGDNVCCNSCFPGNRLVAECGPDPKKLCTPCGENKFTTETKADRCYHCNRCLEPFVMLEKCTSSKDSVCGCEKGFLCGNKGCTFCIMECNKGQEPTPDRKCRPCPPETYNDQIHQKCKPWTSCPNQIIVKRGDAFSDHKCGNISILPVINPPPNDLNQVESSGDLSVILCTVFGMAVVSLLVIVIIMALAHVKQKKPAEPEKPVKKEPIISYPTDEPRTLIAIECSFHEAEQEQGSSSESLLP</sequence>
<feature type="transmembrane region" description="Helical" evidence="2">
    <location>
        <begin position="201"/>
        <end position="226"/>
    </location>
</feature>
<dbReference type="PROSITE" id="PS50050">
    <property type="entry name" value="TNFR_NGFR_2"/>
    <property type="match status" value="1"/>
</dbReference>
<dbReference type="SUPFAM" id="SSF57586">
    <property type="entry name" value="TNF receptor-like"/>
    <property type="match status" value="2"/>
</dbReference>
<evidence type="ECO:0000256" key="2">
    <source>
        <dbReference type="SAM" id="Phobius"/>
    </source>
</evidence>
<dbReference type="GO" id="GO:0038023">
    <property type="term" value="F:signaling receptor activity"/>
    <property type="evidence" value="ECO:0007669"/>
    <property type="project" value="TreeGrafter"/>
</dbReference>
<feature type="disulfide bond" evidence="1">
    <location>
        <begin position="87"/>
        <end position="105"/>
    </location>
</feature>
<organism evidence="5 6">
    <name type="scientific">Mugilogobius chulae</name>
    <name type="common">yellowstripe goby</name>
    <dbReference type="NCBI Taxonomy" id="88201"/>
    <lineage>
        <taxon>Eukaryota</taxon>
        <taxon>Metazoa</taxon>
        <taxon>Chordata</taxon>
        <taxon>Craniata</taxon>
        <taxon>Vertebrata</taxon>
        <taxon>Euteleostomi</taxon>
        <taxon>Actinopterygii</taxon>
        <taxon>Neopterygii</taxon>
        <taxon>Teleostei</taxon>
        <taxon>Neoteleostei</taxon>
        <taxon>Acanthomorphata</taxon>
        <taxon>Gobiaria</taxon>
        <taxon>Gobiiformes</taxon>
        <taxon>Gobioidei</taxon>
        <taxon>Gobiidae</taxon>
        <taxon>Gobionellinae</taxon>
        <taxon>Mugilogobius</taxon>
    </lineage>
</organism>
<feature type="domain" description="TNFR-Cys" evidence="4">
    <location>
        <begin position="66"/>
        <end position="105"/>
    </location>
</feature>
<comment type="caution">
    <text evidence="5">The sequence shown here is derived from an EMBL/GenBank/DDBJ whole genome shotgun (WGS) entry which is preliminary data.</text>
</comment>
<feature type="repeat" description="TNFR-Cys" evidence="1">
    <location>
        <begin position="66"/>
        <end position="105"/>
    </location>
</feature>